<dbReference type="AlphaFoldDB" id="A0A317F7E2"/>
<dbReference type="OrthoDB" id="9787435at2"/>
<dbReference type="PANTHER" id="PTHR11695">
    <property type="entry name" value="ALCOHOL DEHYDROGENASE RELATED"/>
    <property type="match status" value="1"/>
</dbReference>
<dbReference type="InterPro" id="IPR013154">
    <property type="entry name" value="ADH-like_N"/>
</dbReference>
<accession>A0A317F7E2</accession>
<dbReference type="PANTHER" id="PTHR11695:SF294">
    <property type="entry name" value="RETICULON-4-INTERACTING PROTEIN 1, MITOCHONDRIAL"/>
    <property type="match status" value="1"/>
</dbReference>
<dbReference type="Pfam" id="PF08240">
    <property type="entry name" value="ADH_N"/>
    <property type="match status" value="1"/>
</dbReference>
<dbReference type="InterPro" id="IPR020843">
    <property type="entry name" value="ER"/>
</dbReference>
<feature type="domain" description="Enoyl reductase (ER)" evidence="2">
    <location>
        <begin position="10"/>
        <end position="306"/>
    </location>
</feature>
<dbReference type="Proteomes" id="UP000245391">
    <property type="component" value="Unassembled WGS sequence"/>
</dbReference>
<sequence>MKAIRIHDFGGPEVLSIDDIEIPKPASDEVLIKVFATSVNPVDWKIREGQRKEKFPSKLPLTLGWDVSGTIETLGDSVKNFKVGDEVYGRPDPTRNGAYAEYIVVKANQINLKPNSIGHSEAAAVPLAGLTAWQGLFDHGLLKDGQKVLIHAAAGGVGSFAVQFAKAKGAYVIGTASSYNLDFIKKLGADEAIDYAMEDFETLLKDIDLVFDTIGGETQQKSISILKKGGRIITTLMPEFQEEAKAKGVHIEGFTAKSIPAQLAEIAKLIDNGKVKPIIEKVLPFTQARSAHIESEKGHTRGKIVLQII</sequence>
<dbReference type="InterPro" id="IPR002364">
    <property type="entry name" value="Quin_OxRdtase/zeta-crystal_CS"/>
</dbReference>
<protein>
    <submittedName>
        <fullName evidence="3">NADPH:quinone reductase</fullName>
    </submittedName>
</protein>
<dbReference type="SUPFAM" id="SSF50129">
    <property type="entry name" value="GroES-like"/>
    <property type="match status" value="1"/>
</dbReference>
<reference evidence="4" key="1">
    <citation type="submission" date="2018-05" db="EMBL/GenBank/DDBJ databases">
        <title>Pedobacter paludis sp. nov., isolated from wetland soil.</title>
        <authorList>
            <person name="Zhang Y."/>
        </authorList>
    </citation>
    <scope>NUCLEOTIDE SEQUENCE [LARGE SCALE GENOMIC DNA]</scope>
    <source>
        <strain evidence="4">R-8</strain>
    </source>
</reference>
<keyword evidence="4" id="KW-1185">Reference proteome</keyword>
<keyword evidence="1" id="KW-0560">Oxidoreductase</keyword>
<proteinExistence type="predicted"/>
<dbReference type="RefSeq" id="WP_109928459.1">
    <property type="nucleotide sequence ID" value="NZ_QGNY01000001.1"/>
</dbReference>
<dbReference type="InterPro" id="IPR011032">
    <property type="entry name" value="GroES-like_sf"/>
</dbReference>
<evidence type="ECO:0000259" key="2">
    <source>
        <dbReference type="SMART" id="SM00829"/>
    </source>
</evidence>
<evidence type="ECO:0000313" key="3">
    <source>
        <dbReference type="EMBL" id="PWS33879.1"/>
    </source>
</evidence>
<dbReference type="InterPro" id="IPR050700">
    <property type="entry name" value="YIM1/Zinc_Alcohol_DH_Fams"/>
</dbReference>
<evidence type="ECO:0000256" key="1">
    <source>
        <dbReference type="ARBA" id="ARBA00023002"/>
    </source>
</evidence>
<dbReference type="CDD" id="cd05289">
    <property type="entry name" value="MDR_like_2"/>
    <property type="match status" value="1"/>
</dbReference>
<organism evidence="3 4">
    <name type="scientific">Pedobacter paludis</name>
    <dbReference type="NCBI Taxonomy" id="2203212"/>
    <lineage>
        <taxon>Bacteria</taxon>
        <taxon>Pseudomonadati</taxon>
        <taxon>Bacteroidota</taxon>
        <taxon>Sphingobacteriia</taxon>
        <taxon>Sphingobacteriales</taxon>
        <taxon>Sphingobacteriaceae</taxon>
        <taxon>Pedobacter</taxon>
    </lineage>
</organism>
<dbReference type="InterPro" id="IPR036291">
    <property type="entry name" value="NAD(P)-bd_dom_sf"/>
</dbReference>
<dbReference type="SUPFAM" id="SSF51735">
    <property type="entry name" value="NAD(P)-binding Rossmann-fold domains"/>
    <property type="match status" value="1"/>
</dbReference>
<dbReference type="EMBL" id="QGNY01000001">
    <property type="protein sequence ID" value="PWS33879.1"/>
    <property type="molecule type" value="Genomic_DNA"/>
</dbReference>
<dbReference type="Pfam" id="PF13602">
    <property type="entry name" value="ADH_zinc_N_2"/>
    <property type="match status" value="1"/>
</dbReference>
<dbReference type="GO" id="GO:0016491">
    <property type="term" value="F:oxidoreductase activity"/>
    <property type="evidence" value="ECO:0007669"/>
    <property type="project" value="UniProtKB-KW"/>
</dbReference>
<dbReference type="GO" id="GO:0008270">
    <property type="term" value="F:zinc ion binding"/>
    <property type="evidence" value="ECO:0007669"/>
    <property type="project" value="InterPro"/>
</dbReference>
<comment type="caution">
    <text evidence="3">The sequence shown here is derived from an EMBL/GenBank/DDBJ whole genome shotgun (WGS) entry which is preliminary data.</text>
</comment>
<dbReference type="Gene3D" id="3.90.180.10">
    <property type="entry name" value="Medium-chain alcohol dehydrogenases, catalytic domain"/>
    <property type="match status" value="1"/>
</dbReference>
<dbReference type="PROSITE" id="PS01162">
    <property type="entry name" value="QOR_ZETA_CRYSTAL"/>
    <property type="match status" value="1"/>
</dbReference>
<name>A0A317F7E2_9SPHI</name>
<evidence type="ECO:0000313" key="4">
    <source>
        <dbReference type="Proteomes" id="UP000245391"/>
    </source>
</evidence>
<dbReference type="Gene3D" id="3.40.50.720">
    <property type="entry name" value="NAD(P)-binding Rossmann-like Domain"/>
    <property type="match status" value="1"/>
</dbReference>
<dbReference type="SMART" id="SM00829">
    <property type="entry name" value="PKS_ER"/>
    <property type="match status" value="1"/>
</dbReference>
<gene>
    <name evidence="3" type="ORF">DF947_00320</name>
</gene>